<dbReference type="InterPro" id="IPR036034">
    <property type="entry name" value="PDZ_sf"/>
</dbReference>
<dbReference type="RefSeq" id="WP_115363149.1">
    <property type="nucleotide sequence ID" value="NZ_QDKL01000003.1"/>
</dbReference>
<dbReference type="EMBL" id="QDKL01000003">
    <property type="protein sequence ID" value="RZF20891.1"/>
    <property type="molecule type" value="Genomic_DNA"/>
</dbReference>
<dbReference type="Pfam" id="PF13180">
    <property type="entry name" value="PDZ_2"/>
    <property type="match status" value="1"/>
</dbReference>
<name>A0ABY0ID63_9BACT</name>
<organism evidence="2 3">
    <name type="scientific">Halobacteriovorax vibrionivorans</name>
    <dbReference type="NCBI Taxonomy" id="2152716"/>
    <lineage>
        <taxon>Bacteria</taxon>
        <taxon>Pseudomonadati</taxon>
        <taxon>Bdellovibrionota</taxon>
        <taxon>Bacteriovoracia</taxon>
        <taxon>Bacteriovoracales</taxon>
        <taxon>Halobacteriovoraceae</taxon>
        <taxon>Halobacteriovorax</taxon>
    </lineage>
</organism>
<reference evidence="3" key="1">
    <citation type="journal article" date="2019" name="Int. J. Syst. Evol. Microbiol.">
        <title>Halobacteriovorax valvorus sp. nov., a novel prokaryotic predator isolated from coastal seawater of China.</title>
        <authorList>
            <person name="Chen M.-X."/>
        </authorList>
    </citation>
    <scope>NUCLEOTIDE SEQUENCE [LARGE SCALE GENOMIC DNA]</scope>
    <source>
        <strain evidence="3">BL9</strain>
    </source>
</reference>
<feature type="domain" description="PDZ" evidence="1">
    <location>
        <begin position="469"/>
        <end position="548"/>
    </location>
</feature>
<dbReference type="InterPro" id="IPR001478">
    <property type="entry name" value="PDZ"/>
</dbReference>
<sequence length="580" mass="66815">MLKYTIDIPNPHTHLVNISLEADIKSQGVEGDNFRFYMPSWSPGSYLMREYARHIKEIKVEDSKGNRLFHKQVSKNEWEVQLDHPVFKSEVIKDDSKVLIQYSVYCHDLTVRTSHVDNTHAFLHGPSVFIAFENQQGPAQIEIKINPLWTKVTTALKDVSPERTTFLYEAENLDELMDSPFEIGCHETNGFMYKDKEHHVAFYGDFASQKDVFSGLMADMEKAVHETAKIFDEDLPYDHYYFITHLTPNGFGGLEHLDSTVLQFCPFELAKEKGRKQFVELVAHEYFHLWNVKRIRPKELGPFDYKNENYTRMHWLTEGLTSFVDQLVTYRAGFYSPSEYMECMKKNINNFLSTPGRGYHSLEDSSFNAWVKLYRAGENFKNSSVSYYLKGGLVFFVLNVLMKEEGKGINDLVRALWADYKQRPETGLTKDGFFKILSSLVSQKVCDEFKLLVEGVEEIDFESHLKKMGVEVEWTTPKLDLGVNLSDEKGRINIKSVRQGSCGYKSGLNAGDEIIAINALRVDKKIIDKLDEMYSENDQIDLLIARTGKLQTVTVTLGNGLRSIKELKVNDEELFKKYLS</sequence>
<dbReference type="InterPro" id="IPR024191">
    <property type="entry name" value="Peptidase_M61"/>
</dbReference>
<dbReference type="SUPFAM" id="SSF50156">
    <property type="entry name" value="PDZ domain-like"/>
    <property type="match status" value="1"/>
</dbReference>
<accession>A0ABY0ID63</accession>
<proteinExistence type="predicted"/>
<comment type="caution">
    <text evidence="2">The sequence shown here is derived from an EMBL/GenBank/DDBJ whole genome shotgun (WGS) entry which is preliminary data.</text>
</comment>
<dbReference type="Gene3D" id="2.60.40.3650">
    <property type="match status" value="1"/>
</dbReference>
<dbReference type="InterPro" id="IPR007963">
    <property type="entry name" value="Peptidase_M61_catalytic"/>
</dbReference>
<dbReference type="SUPFAM" id="SSF55486">
    <property type="entry name" value="Metalloproteases ('zincins'), catalytic domain"/>
    <property type="match status" value="1"/>
</dbReference>
<evidence type="ECO:0000313" key="2">
    <source>
        <dbReference type="EMBL" id="RZF20891.1"/>
    </source>
</evidence>
<protein>
    <submittedName>
        <fullName evidence="2">M61 family peptidase</fullName>
    </submittedName>
</protein>
<dbReference type="InterPro" id="IPR040756">
    <property type="entry name" value="Peptidase_M61_N"/>
</dbReference>
<dbReference type="Proteomes" id="UP000443582">
    <property type="component" value="Unassembled WGS sequence"/>
</dbReference>
<evidence type="ECO:0000313" key="3">
    <source>
        <dbReference type="Proteomes" id="UP000443582"/>
    </source>
</evidence>
<evidence type="ECO:0000259" key="1">
    <source>
        <dbReference type="PROSITE" id="PS50106"/>
    </source>
</evidence>
<dbReference type="InterPro" id="IPR027268">
    <property type="entry name" value="Peptidase_M4/M1_CTD_sf"/>
</dbReference>
<gene>
    <name evidence="2" type="ORF">DAY19_12975</name>
</gene>
<keyword evidence="3" id="KW-1185">Reference proteome</keyword>
<dbReference type="Gene3D" id="2.30.42.10">
    <property type="match status" value="1"/>
</dbReference>
<dbReference type="PIRSF" id="PIRSF016493">
    <property type="entry name" value="Glycyl_aminpptds"/>
    <property type="match status" value="1"/>
</dbReference>
<dbReference type="Gene3D" id="1.10.390.10">
    <property type="entry name" value="Neutral Protease Domain 2"/>
    <property type="match status" value="1"/>
</dbReference>
<dbReference type="PROSITE" id="PS50106">
    <property type="entry name" value="PDZ"/>
    <property type="match status" value="1"/>
</dbReference>
<dbReference type="Pfam" id="PF17899">
    <property type="entry name" value="Peptidase_M61_N"/>
    <property type="match status" value="1"/>
</dbReference>
<dbReference type="Pfam" id="PF05299">
    <property type="entry name" value="Peptidase_M61"/>
    <property type="match status" value="1"/>
</dbReference>